<evidence type="ECO:0000259" key="4">
    <source>
        <dbReference type="PROSITE" id="PS50011"/>
    </source>
</evidence>
<dbReference type="InterPro" id="IPR036028">
    <property type="entry name" value="SH3-like_dom_sf"/>
</dbReference>
<dbReference type="PRINTS" id="PR00109">
    <property type="entry name" value="TYRKINASE"/>
</dbReference>
<dbReference type="GO" id="GO:0043235">
    <property type="term" value="C:receptor complex"/>
    <property type="evidence" value="ECO:0007669"/>
    <property type="project" value="TreeGrafter"/>
</dbReference>
<dbReference type="SUPFAM" id="SSF56112">
    <property type="entry name" value="Protein kinase-like (PK-like)"/>
    <property type="match status" value="1"/>
</dbReference>
<keyword evidence="1 2" id="KW-0728">SH3 domain</keyword>
<gene>
    <name evidence="5" type="ORF">ECPE_LOCUS15169</name>
</gene>
<dbReference type="GO" id="GO:0005524">
    <property type="term" value="F:ATP binding"/>
    <property type="evidence" value="ECO:0007669"/>
    <property type="project" value="InterPro"/>
</dbReference>
<accession>A0A183B7I4</accession>
<keyword evidence="6" id="KW-1185">Reference proteome</keyword>
<dbReference type="GO" id="GO:0007169">
    <property type="term" value="P:cell surface receptor protein tyrosine kinase signaling pathway"/>
    <property type="evidence" value="ECO:0007669"/>
    <property type="project" value="TreeGrafter"/>
</dbReference>
<dbReference type="Proteomes" id="UP000272942">
    <property type="component" value="Unassembled WGS sequence"/>
</dbReference>
<dbReference type="GO" id="GO:0005886">
    <property type="term" value="C:plasma membrane"/>
    <property type="evidence" value="ECO:0007669"/>
    <property type="project" value="TreeGrafter"/>
</dbReference>
<protein>
    <submittedName>
        <fullName evidence="7">Non-specific protein-tyrosine kinase</fullName>
    </submittedName>
</protein>
<evidence type="ECO:0000313" key="7">
    <source>
        <dbReference type="WBParaSite" id="ECPE_0001520901-mRNA-1"/>
    </source>
</evidence>
<proteinExistence type="predicted"/>
<evidence type="ECO:0000259" key="3">
    <source>
        <dbReference type="PROSITE" id="PS50002"/>
    </source>
</evidence>
<dbReference type="PANTHER" id="PTHR24416">
    <property type="entry name" value="TYROSINE-PROTEIN KINASE RECEPTOR"/>
    <property type="match status" value="1"/>
</dbReference>
<organism evidence="7">
    <name type="scientific">Echinostoma caproni</name>
    <dbReference type="NCBI Taxonomy" id="27848"/>
    <lineage>
        <taxon>Eukaryota</taxon>
        <taxon>Metazoa</taxon>
        <taxon>Spiralia</taxon>
        <taxon>Lophotrochozoa</taxon>
        <taxon>Platyhelminthes</taxon>
        <taxon>Trematoda</taxon>
        <taxon>Digenea</taxon>
        <taxon>Plagiorchiida</taxon>
        <taxon>Echinostomata</taxon>
        <taxon>Echinostomatoidea</taxon>
        <taxon>Echinostomatidae</taxon>
        <taxon>Echinostoma</taxon>
    </lineage>
</organism>
<feature type="domain" description="Protein kinase" evidence="4">
    <location>
        <begin position="1"/>
        <end position="143"/>
    </location>
</feature>
<dbReference type="EMBL" id="UZAN01059741">
    <property type="protein sequence ID" value="VDP92441.1"/>
    <property type="molecule type" value="Genomic_DNA"/>
</dbReference>
<dbReference type="SMART" id="SM00219">
    <property type="entry name" value="TyrKc"/>
    <property type="match status" value="1"/>
</dbReference>
<dbReference type="GO" id="GO:0004714">
    <property type="term" value="F:transmembrane receptor protein tyrosine kinase activity"/>
    <property type="evidence" value="ECO:0007669"/>
    <property type="project" value="TreeGrafter"/>
</dbReference>
<evidence type="ECO:0000256" key="2">
    <source>
        <dbReference type="PROSITE-ProRule" id="PRU00192"/>
    </source>
</evidence>
<dbReference type="SMART" id="SM00326">
    <property type="entry name" value="SH3"/>
    <property type="match status" value="1"/>
</dbReference>
<dbReference type="InterPro" id="IPR011009">
    <property type="entry name" value="Kinase-like_dom_sf"/>
</dbReference>
<name>A0A183B7I4_9TREM</name>
<dbReference type="PROSITE" id="PS50011">
    <property type="entry name" value="PROTEIN_KINASE_DOM"/>
    <property type="match status" value="1"/>
</dbReference>
<dbReference type="SUPFAM" id="SSF50044">
    <property type="entry name" value="SH3-domain"/>
    <property type="match status" value="1"/>
</dbReference>
<reference evidence="7" key="1">
    <citation type="submission" date="2016-06" db="UniProtKB">
        <authorList>
            <consortium name="WormBaseParasite"/>
        </authorList>
    </citation>
    <scope>IDENTIFICATION</scope>
</reference>
<dbReference type="Gene3D" id="1.10.510.10">
    <property type="entry name" value="Transferase(Phosphotransferase) domain 1"/>
    <property type="match status" value="1"/>
</dbReference>
<dbReference type="InterPro" id="IPR001245">
    <property type="entry name" value="Ser-Thr/Tyr_kinase_cat_dom"/>
</dbReference>
<dbReference type="PROSITE" id="PS50002">
    <property type="entry name" value="SH3"/>
    <property type="match status" value="1"/>
</dbReference>
<dbReference type="InterPro" id="IPR020635">
    <property type="entry name" value="Tyr_kinase_cat_dom"/>
</dbReference>
<dbReference type="WBParaSite" id="ECPE_0001520901-mRNA-1">
    <property type="protein sequence ID" value="ECPE_0001520901-mRNA-1"/>
    <property type="gene ID" value="ECPE_0001520901"/>
</dbReference>
<dbReference type="OrthoDB" id="635774at2759"/>
<dbReference type="Pfam" id="PF14604">
    <property type="entry name" value="SH3_9"/>
    <property type="match status" value="1"/>
</dbReference>
<dbReference type="Gene3D" id="2.30.30.40">
    <property type="entry name" value="SH3 Domains"/>
    <property type="match status" value="1"/>
</dbReference>
<evidence type="ECO:0000256" key="1">
    <source>
        <dbReference type="ARBA" id="ARBA00022443"/>
    </source>
</evidence>
<reference evidence="5 6" key="2">
    <citation type="submission" date="2018-11" db="EMBL/GenBank/DDBJ databases">
        <authorList>
            <consortium name="Pathogen Informatics"/>
        </authorList>
    </citation>
    <scope>NUCLEOTIDE SEQUENCE [LARGE SCALE GENOMIC DNA]</scope>
    <source>
        <strain evidence="5 6">Egypt</strain>
    </source>
</reference>
<dbReference type="InterPro" id="IPR050122">
    <property type="entry name" value="RTK"/>
</dbReference>
<evidence type="ECO:0000313" key="5">
    <source>
        <dbReference type="EMBL" id="VDP92441.1"/>
    </source>
</evidence>
<dbReference type="InterPro" id="IPR000719">
    <property type="entry name" value="Prot_kinase_dom"/>
</dbReference>
<dbReference type="PANTHER" id="PTHR24416:SF600">
    <property type="entry name" value="PDGF- AND VEGF-RECEPTOR RELATED, ISOFORM J"/>
    <property type="match status" value="1"/>
</dbReference>
<sequence>MLHQVLELRHTHRRPTIAVFLYLKGPFDSVDREALMGSLLQKRIPRESAPECLRDRLFSQASDVWSWGVTCWEIWTWGAAPWSGLDAAKLLSVLDSGRRLAWPRLTCPRRLYQIMLACWRAEPGRRPSFTYLADRLDQIRPFEVVAMQTLDEADRLGLEAGDVIVVSDGRPQNFWWRGQNRRTGEVGSFPRGIVQRDSKLSCEFPHGGSLFTASNFLPVCITIPLGFAHPSTGYEFQR</sequence>
<dbReference type="InterPro" id="IPR001452">
    <property type="entry name" value="SH3_domain"/>
</dbReference>
<dbReference type="Pfam" id="PF07714">
    <property type="entry name" value="PK_Tyr_Ser-Thr"/>
    <property type="match status" value="1"/>
</dbReference>
<evidence type="ECO:0000313" key="6">
    <source>
        <dbReference type="Proteomes" id="UP000272942"/>
    </source>
</evidence>
<feature type="domain" description="SH3" evidence="3">
    <location>
        <begin position="139"/>
        <end position="199"/>
    </location>
</feature>
<dbReference type="AlphaFoldDB" id="A0A183B7I4"/>